<dbReference type="InterPro" id="IPR012340">
    <property type="entry name" value="NA-bd_OB-fold"/>
</dbReference>
<dbReference type="GO" id="GO:0003697">
    <property type="term" value="F:single-stranded DNA binding"/>
    <property type="evidence" value="ECO:0007669"/>
    <property type="project" value="InterPro"/>
</dbReference>
<dbReference type="Gene3D" id="2.40.50.140">
    <property type="entry name" value="Nucleic acid-binding proteins"/>
    <property type="match status" value="1"/>
</dbReference>
<dbReference type="RefSeq" id="XP_005715116.1">
    <property type="nucleotide sequence ID" value="XM_005715059.1"/>
</dbReference>
<dbReference type="GeneID" id="17322833"/>
<dbReference type="Pfam" id="PF00436">
    <property type="entry name" value="SSB"/>
    <property type="match status" value="1"/>
</dbReference>
<dbReference type="CDD" id="cd04496">
    <property type="entry name" value="SSB_OBF"/>
    <property type="match status" value="1"/>
</dbReference>
<dbReference type="OrthoDB" id="1078367at2759"/>
<sequence>MQGLRPLSRLLRRPVVRGHCTEASLPRRVAPRREPENPYRSLCKLTLIGRTGSPADVREFDDGSSSLTLNIATNHNSGGANDWKVETQWHKVFVAGNVTGFGVLSELAVGSLVYVEGNMRVATVEREGEMKQYVNVKVGRGEGMVRILSSPRRQDEMPF</sequence>
<evidence type="ECO:0000256" key="2">
    <source>
        <dbReference type="PROSITE-ProRule" id="PRU00252"/>
    </source>
</evidence>
<evidence type="ECO:0008006" key="5">
    <source>
        <dbReference type="Google" id="ProtNLM"/>
    </source>
</evidence>
<reference evidence="4" key="1">
    <citation type="journal article" date="2013" name="Proc. Natl. Acad. Sci. U.S.A.">
        <title>Genome structure and metabolic features in the red seaweed Chondrus crispus shed light on evolution of the Archaeplastida.</title>
        <authorList>
            <person name="Collen J."/>
            <person name="Porcel B."/>
            <person name="Carre W."/>
            <person name="Ball S.G."/>
            <person name="Chaparro C."/>
            <person name="Tonon T."/>
            <person name="Barbeyron T."/>
            <person name="Michel G."/>
            <person name="Noel B."/>
            <person name="Valentin K."/>
            <person name="Elias M."/>
            <person name="Artiguenave F."/>
            <person name="Arun A."/>
            <person name="Aury J.M."/>
            <person name="Barbosa-Neto J.F."/>
            <person name="Bothwell J.H."/>
            <person name="Bouget F.Y."/>
            <person name="Brillet L."/>
            <person name="Cabello-Hurtado F."/>
            <person name="Capella-Gutierrez S."/>
            <person name="Charrier B."/>
            <person name="Cladiere L."/>
            <person name="Cock J.M."/>
            <person name="Coelho S.M."/>
            <person name="Colleoni C."/>
            <person name="Czjzek M."/>
            <person name="Da Silva C."/>
            <person name="Delage L."/>
            <person name="Denoeud F."/>
            <person name="Deschamps P."/>
            <person name="Dittami S.M."/>
            <person name="Gabaldon T."/>
            <person name="Gachon C.M."/>
            <person name="Groisillier A."/>
            <person name="Herve C."/>
            <person name="Jabbari K."/>
            <person name="Katinka M."/>
            <person name="Kloareg B."/>
            <person name="Kowalczyk N."/>
            <person name="Labadie K."/>
            <person name="Leblanc C."/>
            <person name="Lopez P.J."/>
            <person name="McLachlan D.H."/>
            <person name="Meslet-Cladiere L."/>
            <person name="Moustafa A."/>
            <person name="Nehr Z."/>
            <person name="Nyvall Collen P."/>
            <person name="Panaud O."/>
            <person name="Partensky F."/>
            <person name="Poulain J."/>
            <person name="Rensing S.A."/>
            <person name="Rousvoal S."/>
            <person name="Samson G."/>
            <person name="Symeonidi A."/>
            <person name="Weissenbach J."/>
            <person name="Zambounis A."/>
            <person name="Wincker P."/>
            <person name="Boyen C."/>
        </authorList>
    </citation>
    <scope>NUCLEOTIDE SEQUENCE [LARGE SCALE GENOMIC DNA]</scope>
    <source>
        <strain evidence="4">cv. Stackhouse</strain>
    </source>
</reference>
<dbReference type="EMBL" id="HG001727">
    <property type="protein sequence ID" value="CDF35297.1"/>
    <property type="molecule type" value="Genomic_DNA"/>
</dbReference>
<evidence type="ECO:0000256" key="1">
    <source>
        <dbReference type="ARBA" id="ARBA00023125"/>
    </source>
</evidence>
<dbReference type="SUPFAM" id="SSF50249">
    <property type="entry name" value="Nucleic acid-binding proteins"/>
    <property type="match status" value="1"/>
</dbReference>
<name>R7Q9S9_CHOCR</name>
<dbReference type="AlphaFoldDB" id="R7Q9S9"/>
<keyword evidence="4" id="KW-1185">Reference proteome</keyword>
<evidence type="ECO:0000313" key="3">
    <source>
        <dbReference type="EMBL" id="CDF35297.1"/>
    </source>
</evidence>
<accession>R7Q9S9</accession>
<organism evidence="3 4">
    <name type="scientific">Chondrus crispus</name>
    <name type="common">Carrageen Irish moss</name>
    <name type="synonym">Polymorpha crispa</name>
    <dbReference type="NCBI Taxonomy" id="2769"/>
    <lineage>
        <taxon>Eukaryota</taxon>
        <taxon>Rhodophyta</taxon>
        <taxon>Florideophyceae</taxon>
        <taxon>Rhodymeniophycidae</taxon>
        <taxon>Gigartinales</taxon>
        <taxon>Gigartinaceae</taxon>
        <taxon>Chondrus</taxon>
    </lineage>
</organism>
<gene>
    <name evidence="3" type="ORF">CHC_T00003867001</name>
</gene>
<dbReference type="Proteomes" id="UP000012073">
    <property type="component" value="Unassembled WGS sequence"/>
</dbReference>
<proteinExistence type="predicted"/>
<evidence type="ECO:0000313" key="4">
    <source>
        <dbReference type="Proteomes" id="UP000012073"/>
    </source>
</evidence>
<protein>
    <recommendedName>
        <fullName evidence="5">Single-stranded DNA-binding protein, mitochondrial</fullName>
    </recommendedName>
</protein>
<dbReference type="KEGG" id="ccp:CHC_T00003867001"/>
<dbReference type="PROSITE" id="PS50935">
    <property type="entry name" value="SSB"/>
    <property type="match status" value="1"/>
</dbReference>
<keyword evidence="1 2" id="KW-0238">DNA-binding</keyword>
<dbReference type="Gramene" id="CDF35297">
    <property type="protein sequence ID" value="CDF35297"/>
    <property type="gene ID" value="CHC_T00003867001"/>
</dbReference>
<dbReference type="InterPro" id="IPR000424">
    <property type="entry name" value="Primosome_PriB/ssb"/>
</dbReference>